<keyword evidence="4" id="KW-0378">Hydrolase</keyword>
<accession>A0A9D2PT26</accession>
<protein>
    <submittedName>
        <fullName evidence="10">M13 family metallopeptidase</fullName>
    </submittedName>
</protein>
<dbReference type="Gene3D" id="1.10.1380.10">
    <property type="entry name" value="Neutral endopeptidase , domain2"/>
    <property type="match status" value="1"/>
</dbReference>
<evidence type="ECO:0000313" key="11">
    <source>
        <dbReference type="Proteomes" id="UP000823863"/>
    </source>
</evidence>
<evidence type="ECO:0000256" key="2">
    <source>
        <dbReference type="ARBA" id="ARBA00022670"/>
    </source>
</evidence>
<reference evidence="10" key="1">
    <citation type="journal article" date="2021" name="PeerJ">
        <title>Extensive microbial diversity within the chicken gut microbiome revealed by metagenomics and culture.</title>
        <authorList>
            <person name="Gilroy R."/>
            <person name="Ravi A."/>
            <person name="Getino M."/>
            <person name="Pursley I."/>
            <person name="Horton D.L."/>
            <person name="Alikhan N.F."/>
            <person name="Baker D."/>
            <person name="Gharbi K."/>
            <person name="Hall N."/>
            <person name="Watson M."/>
            <person name="Adriaenssens E.M."/>
            <person name="Foster-Nyarko E."/>
            <person name="Jarju S."/>
            <person name="Secka A."/>
            <person name="Antonio M."/>
            <person name="Oren A."/>
            <person name="Chaudhuri R.R."/>
            <person name="La Ragione R."/>
            <person name="Hildebrand F."/>
            <person name="Pallen M.J."/>
        </authorList>
    </citation>
    <scope>NUCLEOTIDE SEQUENCE</scope>
    <source>
        <strain evidence="10">CHK198-12963</strain>
    </source>
</reference>
<dbReference type="PRINTS" id="PR00786">
    <property type="entry name" value="NEPRILYSIN"/>
</dbReference>
<comment type="cofactor">
    <cofactor evidence="1">
        <name>Zn(2+)</name>
        <dbReference type="ChEBI" id="CHEBI:29105"/>
    </cofactor>
</comment>
<keyword evidence="6" id="KW-0482">Metalloprotease</keyword>
<dbReference type="EMBL" id="DWWB01000018">
    <property type="protein sequence ID" value="HJC65914.1"/>
    <property type="molecule type" value="Genomic_DNA"/>
</dbReference>
<dbReference type="InterPro" id="IPR008753">
    <property type="entry name" value="Peptidase_M13_N"/>
</dbReference>
<keyword evidence="3" id="KW-0479">Metal-binding</keyword>
<dbReference type="InterPro" id="IPR024079">
    <property type="entry name" value="MetalloPept_cat_dom_sf"/>
</dbReference>
<feature type="compositionally biased region" description="Polar residues" evidence="7">
    <location>
        <begin position="36"/>
        <end position="62"/>
    </location>
</feature>
<dbReference type="Gene3D" id="3.40.390.10">
    <property type="entry name" value="Collagenase (Catalytic Domain)"/>
    <property type="match status" value="1"/>
</dbReference>
<dbReference type="Proteomes" id="UP000823863">
    <property type="component" value="Unassembled WGS sequence"/>
</dbReference>
<dbReference type="SUPFAM" id="SSF55486">
    <property type="entry name" value="Metalloproteases ('zincins'), catalytic domain"/>
    <property type="match status" value="1"/>
</dbReference>
<feature type="domain" description="Peptidase M13 C-terminal" evidence="8">
    <location>
        <begin position="502"/>
        <end position="687"/>
    </location>
</feature>
<dbReference type="Pfam" id="PF01431">
    <property type="entry name" value="Peptidase_M13"/>
    <property type="match status" value="1"/>
</dbReference>
<feature type="domain" description="Peptidase M13 N-terminal" evidence="9">
    <location>
        <begin position="65"/>
        <end position="445"/>
    </location>
</feature>
<evidence type="ECO:0000313" key="10">
    <source>
        <dbReference type="EMBL" id="HJC65914.1"/>
    </source>
</evidence>
<evidence type="ECO:0000256" key="6">
    <source>
        <dbReference type="ARBA" id="ARBA00023049"/>
    </source>
</evidence>
<keyword evidence="2" id="KW-0645">Protease</keyword>
<gene>
    <name evidence="10" type="ORF">H9931_04230</name>
</gene>
<dbReference type="GO" id="GO:0004222">
    <property type="term" value="F:metalloendopeptidase activity"/>
    <property type="evidence" value="ECO:0007669"/>
    <property type="project" value="InterPro"/>
</dbReference>
<dbReference type="AlphaFoldDB" id="A0A9D2PT26"/>
<proteinExistence type="predicted"/>
<dbReference type="GO" id="GO:0005886">
    <property type="term" value="C:plasma membrane"/>
    <property type="evidence" value="ECO:0007669"/>
    <property type="project" value="TreeGrafter"/>
</dbReference>
<dbReference type="InterPro" id="IPR018497">
    <property type="entry name" value="Peptidase_M13_C"/>
</dbReference>
<evidence type="ECO:0000256" key="1">
    <source>
        <dbReference type="ARBA" id="ARBA00001947"/>
    </source>
</evidence>
<reference evidence="10" key="2">
    <citation type="submission" date="2021-04" db="EMBL/GenBank/DDBJ databases">
        <authorList>
            <person name="Gilroy R."/>
        </authorList>
    </citation>
    <scope>NUCLEOTIDE SEQUENCE</scope>
    <source>
        <strain evidence="10">CHK198-12963</strain>
    </source>
</reference>
<dbReference type="CDD" id="cd08662">
    <property type="entry name" value="M13"/>
    <property type="match status" value="1"/>
</dbReference>
<sequence>MKNQQKQYHSYQRMAAAVLSLIILLSILITGCNGKSSSDGQTESGAETSAVSQTEPSQSTVVSEKDDYYEAVNGELIDSWEIEPDESMKNWFSILQDRVNERIAEIIRETSEKDDLLKGSDESNVRALYLTGMDEDSRNAGGFGETVSAFLTQVDEAGSVEELTRICMEFCRNYGLYSIFGMSVGADYEDSSVKTLSVDAGDTGLSKEIWFSEDETNQSAVSAFEELLRKLGEIEGYSQDEARKAAEDTVNLMRSLAEKSLSQSELYDPEKTYNVYTVSQLEELFSGNISSEMVAEIFGVGLEEPVIVTEIEKTKLLGTFLTEENLPVLKEYVKLCAHKDLGSYIDMESNQAVLEYNMTVSGTEESSPFEERLMDQIQGLLGFECGKMYCQQYYPEETTADVTRMIDQVKETFRRRIDGLEWMSEATKEEAKNKLDKLNVRVGHPDTWPQDRYELVLDAPEDGGIYIENYLKAAKASVDYDFATKDELTDRTLWPDTPQTVNAYYDSQTNSITILAGILQDPFYNPEASPEENLGGIGTVIGHEITHAFDTSGSQFDENGNLRDWWTAEDKERFQELAGNVISYYDGMEVNGRTVNGQQTVTENIADLGGVSCVTEIAGSEGYDLKKVYESYANIWASKEREEYSAMLIAIDTHSPAKIRINAVLSAQPEFRSLYGIEEGDGMYQESMPNIW</sequence>
<organism evidence="10 11">
    <name type="scientific">Candidatus Enterocloster excrementigallinarum</name>
    <dbReference type="NCBI Taxonomy" id="2838558"/>
    <lineage>
        <taxon>Bacteria</taxon>
        <taxon>Bacillati</taxon>
        <taxon>Bacillota</taxon>
        <taxon>Clostridia</taxon>
        <taxon>Lachnospirales</taxon>
        <taxon>Lachnospiraceae</taxon>
        <taxon>Enterocloster</taxon>
    </lineage>
</organism>
<dbReference type="GO" id="GO:0046872">
    <property type="term" value="F:metal ion binding"/>
    <property type="evidence" value="ECO:0007669"/>
    <property type="project" value="UniProtKB-KW"/>
</dbReference>
<evidence type="ECO:0000256" key="4">
    <source>
        <dbReference type="ARBA" id="ARBA00022801"/>
    </source>
</evidence>
<dbReference type="Pfam" id="PF05649">
    <property type="entry name" value="Peptidase_M13_N"/>
    <property type="match status" value="1"/>
</dbReference>
<dbReference type="InterPro" id="IPR042089">
    <property type="entry name" value="Peptidase_M13_dom_2"/>
</dbReference>
<evidence type="ECO:0000256" key="5">
    <source>
        <dbReference type="ARBA" id="ARBA00022833"/>
    </source>
</evidence>
<evidence type="ECO:0000256" key="7">
    <source>
        <dbReference type="SAM" id="MobiDB-lite"/>
    </source>
</evidence>
<evidence type="ECO:0000256" key="3">
    <source>
        <dbReference type="ARBA" id="ARBA00022723"/>
    </source>
</evidence>
<dbReference type="GO" id="GO:0016485">
    <property type="term" value="P:protein processing"/>
    <property type="evidence" value="ECO:0007669"/>
    <property type="project" value="TreeGrafter"/>
</dbReference>
<feature type="region of interest" description="Disordered" evidence="7">
    <location>
        <begin position="36"/>
        <end position="65"/>
    </location>
</feature>
<dbReference type="PROSITE" id="PS51885">
    <property type="entry name" value="NEPRILYSIN"/>
    <property type="match status" value="1"/>
</dbReference>
<name>A0A9D2PT26_9FIRM</name>
<dbReference type="InterPro" id="IPR000718">
    <property type="entry name" value="Peptidase_M13"/>
</dbReference>
<dbReference type="PROSITE" id="PS51257">
    <property type="entry name" value="PROKAR_LIPOPROTEIN"/>
    <property type="match status" value="1"/>
</dbReference>
<evidence type="ECO:0000259" key="9">
    <source>
        <dbReference type="Pfam" id="PF05649"/>
    </source>
</evidence>
<dbReference type="PANTHER" id="PTHR11733">
    <property type="entry name" value="ZINC METALLOPROTEASE FAMILY M13 NEPRILYSIN-RELATED"/>
    <property type="match status" value="1"/>
</dbReference>
<keyword evidence="5" id="KW-0862">Zinc</keyword>
<comment type="caution">
    <text evidence="10">The sequence shown here is derived from an EMBL/GenBank/DDBJ whole genome shotgun (WGS) entry which is preliminary data.</text>
</comment>
<evidence type="ECO:0000259" key="8">
    <source>
        <dbReference type="Pfam" id="PF01431"/>
    </source>
</evidence>
<dbReference type="PANTHER" id="PTHR11733:SF240">
    <property type="entry name" value="GH14155P-RELATED"/>
    <property type="match status" value="1"/>
</dbReference>